<dbReference type="Gene3D" id="3.40.50.1110">
    <property type="entry name" value="SGNH hydrolase"/>
    <property type="match status" value="1"/>
</dbReference>
<sequence>MKTFFAHQSVGANILTGIQDLTDQGRADVQVLDLTRAHECHPAQALLIIHQPIGVNREPLGKIAAFRELLNASDRPEIDVALLKFCYVDIATQADAESLWKHYEAAIEQLSTDQPGVQLVHCTVPLRSLPEGPYAWLRRALGDRHPALVGNRARDWFNRQLRSSFGGGHKLFDLAAVQSRRADGRSCEVNDGGTRVPSLAREWTYDGGHLNERGRTIAAAAFLEFLQTLQDSRKR</sequence>
<evidence type="ECO:0008006" key="3">
    <source>
        <dbReference type="Google" id="ProtNLM"/>
    </source>
</evidence>
<dbReference type="EMBL" id="JBHSDU010000015">
    <property type="protein sequence ID" value="MFC4313307.1"/>
    <property type="molecule type" value="Genomic_DNA"/>
</dbReference>
<gene>
    <name evidence="1" type="ORF">ACFPN2_29780</name>
</gene>
<evidence type="ECO:0000313" key="1">
    <source>
        <dbReference type="EMBL" id="MFC4313307.1"/>
    </source>
</evidence>
<proteinExistence type="predicted"/>
<dbReference type="Proteomes" id="UP001595904">
    <property type="component" value="Unassembled WGS sequence"/>
</dbReference>
<reference evidence="2" key="1">
    <citation type="journal article" date="2019" name="Int. J. Syst. Evol. Microbiol.">
        <title>The Global Catalogue of Microorganisms (GCM) 10K type strain sequencing project: providing services to taxonomists for standard genome sequencing and annotation.</title>
        <authorList>
            <consortium name="The Broad Institute Genomics Platform"/>
            <consortium name="The Broad Institute Genome Sequencing Center for Infectious Disease"/>
            <person name="Wu L."/>
            <person name="Ma J."/>
        </authorList>
    </citation>
    <scope>NUCLEOTIDE SEQUENCE [LARGE SCALE GENOMIC DNA]</scope>
    <source>
        <strain evidence="2">CGMCC 1.10759</strain>
    </source>
</reference>
<protein>
    <recommendedName>
        <fullName evidence="3">SGNH/GDSL hydrolase family protein</fullName>
    </recommendedName>
</protein>
<keyword evidence="2" id="KW-1185">Reference proteome</keyword>
<accession>A0ABV8T1S6</accession>
<name>A0ABV8T1S6_9GAMM</name>
<evidence type="ECO:0000313" key="2">
    <source>
        <dbReference type="Proteomes" id="UP001595904"/>
    </source>
</evidence>
<dbReference type="InterPro" id="IPR036514">
    <property type="entry name" value="SGNH_hydro_sf"/>
</dbReference>
<dbReference type="SUPFAM" id="SSF52266">
    <property type="entry name" value="SGNH hydrolase"/>
    <property type="match status" value="1"/>
</dbReference>
<organism evidence="1 2">
    <name type="scientific">Steroidobacter flavus</name>
    <dbReference type="NCBI Taxonomy" id="1842136"/>
    <lineage>
        <taxon>Bacteria</taxon>
        <taxon>Pseudomonadati</taxon>
        <taxon>Pseudomonadota</taxon>
        <taxon>Gammaproteobacteria</taxon>
        <taxon>Steroidobacterales</taxon>
        <taxon>Steroidobacteraceae</taxon>
        <taxon>Steroidobacter</taxon>
    </lineage>
</organism>
<dbReference type="RefSeq" id="WP_380603503.1">
    <property type="nucleotide sequence ID" value="NZ_JBHSDU010000015.1"/>
</dbReference>
<comment type="caution">
    <text evidence="1">The sequence shown here is derived from an EMBL/GenBank/DDBJ whole genome shotgun (WGS) entry which is preliminary data.</text>
</comment>